<keyword evidence="2 10" id="KW-0547">Nucleotide-binding</keyword>
<dbReference type="Pfam" id="PF21445">
    <property type="entry name" value="ADDB_N"/>
    <property type="match status" value="1"/>
</dbReference>
<proteinExistence type="inferred from homology"/>
<keyword evidence="3 10" id="KW-0227">DNA damage</keyword>
<evidence type="ECO:0000256" key="10">
    <source>
        <dbReference type="HAMAP-Rule" id="MF_01453"/>
    </source>
</evidence>
<accession>A0A0R2B9B3</accession>
<dbReference type="InterPro" id="IPR014141">
    <property type="entry name" value="DNA_helicase_suRexB"/>
</dbReference>
<dbReference type="RefSeq" id="WP_056996689.1">
    <property type="nucleotide sequence ID" value="NZ_AYYR01000043.1"/>
</dbReference>
<evidence type="ECO:0000313" key="14">
    <source>
        <dbReference type="Proteomes" id="UP000051845"/>
    </source>
</evidence>
<keyword evidence="4 10" id="KW-0378">Hydrolase</keyword>
<evidence type="ECO:0000259" key="12">
    <source>
        <dbReference type="Pfam" id="PF21445"/>
    </source>
</evidence>
<dbReference type="EC" id="3.1.-.-" evidence="10"/>
<feature type="domain" description="ATP-dependent helicase/deoxyribonuclease subunit B N-terminal" evidence="12">
    <location>
        <begin position="5"/>
        <end position="297"/>
    </location>
</feature>
<sequence length="1189" mass="134823">MSLQFIIGPASMDHQAELLNALTASLKAHPDDQFYYLVPNHIKFESEVQILDRLAQQAGKDLTGYAQSAVQVLSLTRLAWFFMKNTPQYQLPRVSEAGLNMLVYQSIIDHRSELKLFAGEADRPGFITMLTRQLMELKTGQVSAFDLGKVAENIIGTSADLDAKLHDLVLIYDSFDAAMANKYVANTDLLNQLSDYLEDTDLSHAHFYFDGFSQTQFSAQEMALLKTLMQGASEVKVALTVDHGTPTPETINEQSIFFQPSRTYLRLYQTARGLNVPVMTDVIAKQPRVGADLQHLETYWQKSATGLSRTQPETVSDPQAIQIIQADNRYAEVARVAATIRQLVAEKGYRYRDFLILTRHLDKYQNVLGPIMNAQEIPYFSDVSQSMADHPLVELITSLFEIKRRHYQYADLMRLLKTELMLPKDETGEPVAVLKFRDALFKTENWVLKMGYQGNKWLQKEDWPYARLQTDDLGTQTSADDTVGQQINMIRHFVRDTLPPFFKQLDNAKNGREAAQILVRFLTNAGVVDQLMAWRDQAIDAGDLVTAGQPEQTWNTFCDLLDEYVTILGDRQFVADDFLALLLAGFEGADYSQIPSTLDQVSISESGIIQMNNRKITFMIGATDKVMPDNTLPSRLLSDQDRQQLVLPEGEYLGDTGVMTLQGEPYLNYLAFMTPSERLIFTYPLSEDGESQNQISPYVAQIKQHFNLTVQTHAATPKADDKTIQPYLGAKRATLRHLVQAANDSRENQRSLSLNWQYVYHVLDTDTAEHDLTEKLMGSIAYRNQPVQLTPDIVDGLYSTTINSSISKLEEFYQNQYAYFLKYGLRLQERDAFELSPANTGEFFHASLDMLMKRVNAEHIDLTALDERQLTQLVDEITTAVLDDPLNLQYAILNSSHRMQYIKRQLIALVQQTARAFHEQGKFTPMRAKQTEVMFGHIGAENGLPALKFDLPNEKKVQVRGKIDRIDTMKVENSNQYVGVVDYKSSAHKVDLNDIYHGIAMQMMTYLDVVQRNMALLTDDPDAELAGALYLHLKNPTLTPNDLKTDIMSAMLSKEQYKGLLVNDDDLLRNLEPERDTNPASVYPYAYTKSGSLKKNVGTIVTADELKDLLSFTELKITDAANAIFAGQLDLNPVKYPNGRTAMQYSPYKAIMQFDPMLPENDFRMLTADRDKQVILQRMQEELKNRGLH</sequence>
<evidence type="ECO:0000256" key="3">
    <source>
        <dbReference type="ARBA" id="ARBA00022763"/>
    </source>
</evidence>
<dbReference type="GO" id="GO:0005524">
    <property type="term" value="F:ATP binding"/>
    <property type="evidence" value="ECO:0007669"/>
    <property type="project" value="UniProtKB-UniRule"/>
</dbReference>
<keyword evidence="5 10" id="KW-0347">Helicase</keyword>
<evidence type="ECO:0000256" key="8">
    <source>
        <dbReference type="ARBA" id="ARBA00023125"/>
    </source>
</evidence>
<feature type="domain" description="PD-(D/E)XK endonuclease-like" evidence="11">
    <location>
        <begin position="805"/>
        <end position="1064"/>
    </location>
</feature>
<dbReference type="EMBL" id="AYYR01000043">
    <property type="protein sequence ID" value="KRM75934.1"/>
    <property type="molecule type" value="Genomic_DNA"/>
</dbReference>
<organism evidence="13 14">
    <name type="scientific">Secundilactobacillus collinoides DSM 20515 = JCM 1123</name>
    <dbReference type="NCBI Taxonomy" id="1423733"/>
    <lineage>
        <taxon>Bacteria</taxon>
        <taxon>Bacillati</taxon>
        <taxon>Bacillota</taxon>
        <taxon>Bacilli</taxon>
        <taxon>Lactobacillales</taxon>
        <taxon>Lactobacillaceae</taxon>
        <taxon>Secundilactobacillus</taxon>
    </lineage>
</organism>
<dbReference type="SUPFAM" id="SSF52540">
    <property type="entry name" value="P-loop containing nucleoside triphosphate hydrolases"/>
    <property type="match status" value="1"/>
</dbReference>
<comment type="caution">
    <text evidence="10">Lacks conserved residue(s) required for the propagation of feature annotation.</text>
</comment>
<comment type="subunit">
    <text evidence="10">Heterodimer of AddA and RexB.</text>
</comment>
<gene>
    <name evidence="10" type="primary">rexB</name>
    <name evidence="13" type="ORF">FC82_GL002095</name>
</gene>
<evidence type="ECO:0000256" key="2">
    <source>
        <dbReference type="ARBA" id="ARBA00022741"/>
    </source>
</evidence>
<evidence type="ECO:0000256" key="9">
    <source>
        <dbReference type="ARBA" id="ARBA00023204"/>
    </source>
</evidence>
<comment type="miscellaneous">
    <text evidence="10">Despite having helicase-like domains, this subunit does not have helicase activity.</text>
</comment>
<keyword evidence="7 10" id="KW-0067">ATP-binding</keyword>
<evidence type="ECO:0000256" key="5">
    <source>
        <dbReference type="ARBA" id="ARBA00022806"/>
    </source>
</evidence>
<name>A0A0R2B9B3_SECCO</name>
<dbReference type="InterPro" id="IPR027417">
    <property type="entry name" value="P-loop_NTPase"/>
</dbReference>
<evidence type="ECO:0000256" key="4">
    <source>
        <dbReference type="ARBA" id="ARBA00022801"/>
    </source>
</evidence>
<dbReference type="PANTHER" id="PTHR30591:SF1">
    <property type="entry name" value="RECBCD ENZYME SUBUNIT RECC"/>
    <property type="match status" value="1"/>
</dbReference>
<evidence type="ECO:0000256" key="7">
    <source>
        <dbReference type="ARBA" id="ARBA00022840"/>
    </source>
</evidence>
<comment type="function">
    <text evidence="10">The heterodimer acts as both an ATP-dependent DNA helicase and an ATP-dependent, dual-direction single-stranded exonuclease. Recognizes the chi site generating a DNA molecule suitable for the initiation of homologous recombination. This subunit has 5' -&gt; 3' nuclease activity but not helicase activity.</text>
</comment>
<dbReference type="InterPro" id="IPR049035">
    <property type="entry name" value="ADDB_N"/>
</dbReference>
<dbReference type="GO" id="GO:0016817">
    <property type="term" value="F:hydrolase activity, acting on acid anhydrides"/>
    <property type="evidence" value="ECO:0007669"/>
    <property type="project" value="InterPro"/>
</dbReference>
<protein>
    <recommendedName>
        <fullName evidence="10">ATP-dependent helicase/deoxyribonuclease subunit B</fullName>
        <ecNumber evidence="10">3.1.-.-</ecNumber>
    </recommendedName>
    <alternativeName>
        <fullName evidence="10">ATP-dependent helicase/nuclease subunit RexB</fullName>
    </alternativeName>
</protein>
<dbReference type="Pfam" id="PF12705">
    <property type="entry name" value="PDDEXK_1"/>
    <property type="match status" value="1"/>
</dbReference>
<dbReference type="GO" id="GO:0003690">
    <property type="term" value="F:double-stranded DNA binding"/>
    <property type="evidence" value="ECO:0007669"/>
    <property type="project" value="UniProtKB-UniRule"/>
</dbReference>
<dbReference type="PANTHER" id="PTHR30591">
    <property type="entry name" value="RECBCD ENZYME SUBUNIT RECC"/>
    <property type="match status" value="1"/>
</dbReference>
<keyword evidence="6 10" id="KW-0269">Exonuclease</keyword>
<dbReference type="Proteomes" id="UP000051845">
    <property type="component" value="Unassembled WGS sequence"/>
</dbReference>
<dbReference type="STRING" id="33960.TY91_03250"/>
<dbReference type="HAMAP" id="MF_01453">
    <property type="entry name" value="AddB_type2"/>
    <property type="match status" value="1"/>
</dbReference>
<evidence type="ECO:0000256" key="1">
    <source>
        <dbReference type="ARBA" id="ARBA00022722"/>
    </source>
</evidence>
<keyword evidence="9 10" id="KW-0234">DNA repair</keyword>
<comment type="cofactor">
    <cofactor evidence="10">
        <name>Mg(2+)</name>
        <dbReference type="ChEBI" id="CHEBI:18420"/>
    </cofactor>
</comment>
<dbReference type="GO" id="GO:0008409">
    <property type="term" value="F:5'-3' exonuclease activity"/>
    <property type="evidence" value="ECO:0007669"/>
    <property type="project" value="UniProtKB-UniRule"/>
</dbReference>
<comment type="caution">
    <text evidence="13">The sequence shown here is derived from an EMBL/GenBank/DDBJ whole genome shotgun (WGS) entry which is preliminary data.</text>
</comment>
<dbReference type="InterPro" id="IPR038726">
    <property type="entry name" value="PDDEXK_AddAB-type"/>
</dbReference>
<dbReference type="PATRIC" id="fig|1423733.4.peg.2200"/>
<dbReference type="AlphaFoldDB" id="A0A0R2B9B3"/>
<evidence type="ECO:0000256" key="6">
    <source>
        <dbReference type="ARBA" id="ARBA00022839"/>
    </source>
</evidence>
<dbReference type="GO" id="GO:0004386">
    <property type="term" value="F:helicase activity"/>
    <property type="evidence" value="ECO:0007669"/>
    <property type="project" value="UniProtKB-KW"/>
</dbReference>
<reference evidence="13 14" key="1">
    <citation type="journal article" date="2015" name="Genome Announc.">
        <title>Expanding the biotechnology potential of lactobacilli through comparative genomics of 213 strains and associated genera.</title>
        <authorList>
            <person name="Sun Z."/>
            <person name="Harris H.M."/>
            <person name="McCann A."/>
            <person name="Guo C."/>
            <person name="Argimon S."/>
            <person name="Zhang W."/>
            <person name="Yang X."/>
            <person name="Jeffery I.B."/>
            <person name="Cooney J.C."/>
            <person name="Kagawa T.F."/>
            <person name="Liu W."/>
            <person name="Song Y."/>
            <person name="Salvetti E."/>
            <person name="Wrobel A."/>
            <person name="Rasinkangas P."/>
            <person name="Parkhill J."/>
            <person name="Rea M.C."/>
            <person name="O'Sullivan O."/>
            <person name="Ritari J."/>
            <person name="Douillard F.P."/>
            <person name="Paul Ross R."/>
            <person name="Yang R."/>
            <person name="Briner A.E."/>
            <person name="Felis G.E."/>
            <person name="de Vos W.M."/>
            <person name="Barrangou R."/>
            <person name="Klaenhammer T.R."/>
            <person name="Caufield P.W."/>
            <person name="Cui Y."/>
            <person name="Zhang H."/>
            <person name="O'Toole P.W."/>
        </authorList>
    </citation>
    <scope>NUCLEOTIDE SEQUENCE [LARGE SCALE GENOMIC DNA]</scope>
    <source>
        <strain evidence="13 14">DSM 20515</strain>
    </source>
</reference>
<keyword evidence="1 10" id="KW-0540">Nuclease</keyword>
<keyword evidence="8 10" id="KW-0238">DNA-binding</keyword>
<comment type="similarity">
    <text evidence="10">Belongs to the helicase family. AddB/RexB type 2 subfamily.</text>
</comment>
<evidence type="ECO:0000313" key="13">
    <source>
        <dbReference type="EMBL" id="KRM75934.1"/>
    </source>
</evidence>
<evidence type="ECO:0000259" key="11">
    <source>
        <dbReference type="Pfam" id="PF12705"/>
    </source>
</evidence>
<dbReference type="GO" id="GO:0000724">
    <property type="term" value="P:double-strand break repair via homologous recombination"/>
    <property type="evidence" value="ECO:0007669"/>
    <property type="project" value="UniProtKB-UniRule"/>
</dbReference>
<dbReference type="Gene3D" id="3.40.50.300">
    <property type="entry name" value="P-loop containing nucleotide triphosphate hydrolases"/>
    <property type="match status" value="4"/>
</dbReference>